<proteinExistence type="predicted"/>
<dbReference type="Proteomes" id="UP001165121">
    <property type="component" value="Unassembled WGS sequence"/>
</dbReference>
<feature type="transmembrane region" description="Helical" evidence="3">
    <location>
        <begin position="108"/>
        <end position="127"/>
    </location>
</feature>
<gene>
    <name evidence="5" type="ORF">Pfra01_000163300</name>
</gene>
<dbReference type="InterPro" id="IPR000917">
    <property type="entry name" value="Sulfatase_N"/>
</dbReference>
<name>A0A9W6WUY6_9STRA</name>
<dbReference type="CDD" id="cd16015">
    <property type="entry name" value="LTA_synthase"/>
    <property type="match status" value="1"/>
</dbReference>
<evidence type="ECO:0000259" key="4">
    <source>
        <dbReference type="Pfam" id="PF00884"/>
    </source>
</evidence>
<reference evidence="5" key="1">
    <citation type="submission" date="2023-04" db="EMBL/GenBank/DDBJ databases">
        <title>Phytophthora fragariaefolia NBRC 109709.</title>
        <authorList>
            <person name="Ichikawa N."/>
            <person name="Sato H."/>
            <person name="Tonouchi N."/>
        </authorList>
    </citation>
    <scope>NUCLEOTIDE SEQUENCE</scope>
    <source>
        <strain evidence="5">NBRC 109709</strain>
    </source>
</reference>
<dbReference type="OrthoDB" id="103349at2759"/>
<feature type="transmembrane region" description="Helical" evidence="3">
    <location>
        <begin position="208"/>
        <end position="227"/>
    </location>
</feature>
<dbReference type="AlphaFoldDB" id="A0A9W6WUY6"/>
<keyword evidence="3" id="KW-1133">Transmembrane helix</keyword>
<evidence type="ECO:0000313" key="6">
    <source>
        <dbReference type="Proteomes" id="UP001165121"/>
    </source>
</evidence>
<keyword evidence="3" id="KW-0812">Transmembrane</keyword>
<protein>
    <submittedName>
        <fullName evidence="5">Unnamed protein product</fullName>
    </submittedName>
</protein>
<accession>A0A9W6WUY6</accession>
<feature type="modified residue" description="3-oxoalanine (Ser)" evidence="1">
    <location>
        <position position="521"/>
    </location>
</feature>
<dbReference type="Gene3D" id="3.40.720.10">
    <property type="entry name" value="Alkaline Phosphatase, subunit A"/>
    <property type="match status" value="1"/>
</dbReference>
<organism evidence="5 6">
    <name type="scientific">Phytophthora fragariaefolia</name>
    <dbReference type="NCBI Taxonomy" id="1490495"/>
    <lineage>
        <taxon>Eukaryota</taxon>
        <taxon>Sar</taxon>
        <taxon>Stramenopiles</taxon>
        <taxon>Oomycota</taxon>
        <taxon>Peronosporomycetes</taxon>
        <taxon>Peronosporales</taxon>
        <taxon>Peronosporaceae</taxon>
        <taxon>Phytophthora</taxon>
    </lineage>
</organism>
<feature type="transmembrane region" description="Helical" evidence="3">
    <location>
        <begin position="268"/>
        <end position="286"/>
    </location>
</feature>
<comment type="PTM">
    <text evidence="1">The conversion to 3-oxoalanine (also known as C-formylglycine, FGly), of a serine or cysteine residue in prokaryotes and of a cysteine residue in eukaryotes, is critical for catalytic activity.</text>
</comment>
<dbReference type="EMBL" id="BSXT01000130">
    <property type="protein sequence ID" value="GMF18477.1"/>
    <property type="molecule type" value="Genomic_DNA"/>
</dbReference>
<feature type="domain" description="Sulfatase N-terminal" evidence="4">
    <location>
        <begin position="463"/>
        <end position="792"/>
    </location>
</feature>
<evidence type="ECO:0000256" key="2">
    <source>
        <dbReference type="SAM" id="MobiDB-lite"/>
    </source>
</evidence>
<dbReference type="PANTHER" id="PTHR43751">
    <property type="entry name" value="SULFATASE"/>
    <property type="match status" value="1"/>
</dbReference>
<evidence type="ECO:0000256" key="3">
    <source>
        <dbReference type="SAM" id="Phobius"/>
    </source>
</evidence>
<dbReference type="PANTHER" id="PTHR43751:SF3">
    <property type="entry name" value="SULFATASE N-TERMINAL DOMAIN-CONTAINING PROTEIN"/>
    <property type="match status" value="1"/>
</dbReference>
<dbReference type="InterPro" id="IPR052701">
    <property type="entry name" value="GAG_Ulvan_Degrading_Sulfatases"/>
</dbReference>
<dbReference type="Pfam" id="PF00884">
    <property type="entry name" value="Sulfatase"/>
    <property type="match status" value="1"/>
</dbReference>
<keyword evidence="3" id="KW-0472">Membrane</keyword>
<sequence>MNPLPTLWTPEARTPRKPDGFFLERGEGIIQRVSSFSDFLRASSFGWAKLQREEKNLLEMKRRDLSQDEEEQCDLVELSIANSEEVDPEEKHIRSKTKQAVTGLSKPWFGWLFTYTVVLLFFSIYRYKTLDALIVMYGSPGDCTLDIKIDILTLGFLEDFVCATYFVCTLWVFDIVKRAASEQCRHQGGRQHAAFVKRKRIARLVSKIATFFVSWFLFMTMMTPFVSDMLLVRLRELRFTIEIFVLAYNNIEYISAAPISKEEFHEGYAHGALMILVATLFAIMRARSRWADLSRWNPTHLVLTCAASRSSDFPSESDKQHNYEKIGTQESPDCSAMSKPPKVSFDDEPDVYLRVSQTAIVLVALVAFPMFVLGVSSSCSTLIAYSALNAALDQLFNQALVPTPEIIKRQKIDPRLLDAWAETYIHYQTEEHELFDDNSLYRLTKGFHGDLAFDVDIDPENPPNVILFSVESFRYHDSHYIVGKEDPSNLFKGSNITVTPNFDRWAKRGVSFRNMWSSSPSSRSLESVLFAQVPYENVAKTGIAGGRNDTKLFGIPHLFSAKGYETYFHTGSMLNYDDWDTFLPTHGFDTVFSCYDVMSLAERDLSINPEQWSGDDKRSFPWGVHDDINFHLLGDLMVNRTKEQRERLARGEPKRPMFLMEYSTSSHEPFYARPRWYDESEKPDFSVLYDGLDRYDQVKNYLEMRYFTDVELGKFMDRMETEGVLNDTIVVIFGDHGRGPEMYNSDLRDVSVTRVPTTIIAEGRLGDSVGLVIDDVAEHYDFLNTLADITGVPEGGFVQDGIGRSLKRKIPYGEHVVFSNNPSRKMSVVRGHQRLQYDRVADSLLLHDVDADHDMQVDLFPNLTTDEQTKWLAWRDIGRDISRYYLERWDGKCLLAVNCTDS</sequence>
<feature type="transmembrane region" description="Helical" evidence="3">
    <location>
        <begin position="359"/>
        <end position="388"/>
    </location>
</feature>
<evidence type="ECO:0000313" key="5">
    <source>
        <dbReference type="EMBL" id="GMF18477.1"/>
    </source>
</evidence>
<dbReference type="SUPFAM" id="SSF53649">
    <property type="entry name" value="Alkaline phosphatase-like"/>
    <property type="match status" value="1"/>
</dbReference>
<evidence type="ECO:0000256" key="1">
    <source>
        <dbReference type="PIRSR" id="PIRSR600917-52"/>
    </source>
</evidence>
<feature type="region of interest" description="Disordered" evidence="2">
    <location>
        <begin position="313"/>
        <end position="340"/>
    </location>
</feature>
<keyword evidence="6" id="KW-1185">Reference proteome</keyword>
<dbReference type="InterPro" id="IPR017850">
    <property type="entry name" value="Alkaline_phosphatase_core_sf"/>
</dbReference>
<comment type="caution">
    <text evidence="5">The sequence shown here is derived from an EMBL/GenBank/DDBJ whole genome shotgun (WGS) entry which is preliminary data.</text>
</comment>